<keyword evidence="4 6" id="KW-0472">Membrane</keyword>
<reference evidence="7" key="2">
    <citation type="submission" date="2023-06" db="EMBL/GenBank/DDBJ databases">
        <authorList>
            <consortium name="Lawrence Berkeley National Laboratory"/>
            <person name="Haridas S."/>
            <person name="Hensen N."/>
            <person name="Bonometti L."/>
            <person name="Westerberg I."/>
            <person name="Brannstrom I.O."/>
            <person name="Guillou S."/>
            <person name="Cros-Aarteil S."/>
            <person name="Calhoun S."/>
            <person name="Kuo A."/>
            <person name="Mondo S."/>
            <person name="Pangilinan J."/>
            <person name="Riley R."/>
            <person name="Labutti K."/>
            <person name="Andreopoulos B."/>
            <person name="Lipzen A."/>
            <person name="Chen C."/>
            <person name="Yanf M."/>
            <person name="Daum C."/>
            <person name="Ng V."/>
            <person name="Clum A."/>
            <person name="Steindorff A."/>
            <person name="Ohm R."/>
            <person name="Martin F."/>
            <person name="Silar P."/>
            <person name="Natvig D."/>
            <person name="Lalanne C."/>
            <person name="Gautier V."/>
            <person name="Ament-Velasquez S.L."/>
            <person name="Kruys A."/>
            <person name="Hutchinson M.I."/>
            <person name="Powell A.J."/>
            <person name="Barry K."/>
            <person name="Miller A.N."/>
            <person name="Grigoriev I.V."/>
            <person name="Debuchy R."/>
            <person name="Gladieux P."/>
            <person name="Thoren M.H."/>
            <person name="Johannesson H."/>
        </authorList>
    </citation>
    <scope>NUCLEOTIDE SEQUENCE</scope>
    <source>
        <strain evidence="7">CBS 118394</strain>
    </source>
</reference>
<dbReference type="Gene3D" id="1.20.58.340">
    <property type="entry name" value="Magnesium transport protein CorA, transmembrane region"/>
    <property type="match status" value="1"/>
</dbReference>
<dbReference type="GO" id="GO:0046873">
    <property type="term" value="F:metal ion transmembrane transporter activity"/>
    <property type="evidence" value="ECO:0007669"/>
    <property type="project" value="InterPro"/>
</dbReference>
<keyword evidence="3 6" id="KW-1133">Transmembrane helix</keyword>
<feature type="region of interest" description="Disordered" evidence="5">
    <location>
        <begin position="1"/>
        <end position="49"/>
    </location>
</feature>
<gene>
    <name evidence="7" type="ORF">B0H66DRAFT_150527</name>
</gene>
<dbReference type="AlphaFoldDB" id="A0AAE0IJT1"/>
<name>A0AAE0IJT1_9PEZI</name>
<accession>A0AAE0IJT1</accession>
<dbReference type="InterPro" id="IPR045863">
    <property type="entry name" value="CorA_TM1_TM2"/>
</dbReference>
<reference evidence="7" key="1">
    <citation type="journal article" date="2023" name="Mol. Phylogenet. Evol.">
        <title>Genome-scale phylogeny and comparative genomics of the fungal order Sordariales.</title>
        <authorList>
            <person name="Hensen N."/>
            <person name="Bonometti L."/>
            <person name="Westerberg I."/>
            <person name="Brannstrom I.O."/>
            <person name="Guillou S."/>
            <person name="Cros-Aarteil S."/>
            <person name="Calhoun S."/>
            <person name="Haridas S."/>
            <person name="Kuo A."/>
            <person name="Mondo S."/>
            <person name="Pangilinan J."/>
            <person name="Riley R."/>
            <person name="LaButti K."/>
            <person name="Andreopoulos B."/>
            <person name="Lipzen A."/>
            <person name="Chen C."/>
            <person name="Yan M."/>
            <person name="Daum C."/>
            <person name="Ng V."/>
            <person name="Clum A."/>
            <person name="Steindorff A."/>
            <person name="Ohm R.A."/>
            <person name="Martin F."/>
            <person name="Silar P."/>
            <person name="Natvig D.O."/>
            <person name="Lalanne C."/>
            <person name="Gautier V."/>
            <person name="Ament-Velasquez S.L."/>
            <person name="Kruys A."/>
            <person name="Hutchinson M.I."/>
            <person name="Powell A.J."/>
            <person name="Barry K."/>
            <person name="Miller A.N."/>
            <person name="Grigoriev I.V."/>
            <person name="Debuchy R."/>
            <person name="Gladieux P."/>
            <person name="Hiltunen Thoren M."/>
            <person name="Johannesson H."/>
        </authorList>
    </citation>
    <scope>NUCLEOTIDE SEQUENCE</scope>
    <source>
        <strain evidence="7">CBS 118394</strain>
    </source>
</reference>
<comment type="caution">
    <text evidence="7">The sequence shown here is derived from an EMBL/GenBank/DDBJ whole genome shotgun (WGS) entry which is preliminary data.</text>
</comment>
<sequence length="605" mass="67032">MAANSNTDFPTRTGSSVSFLLSPNPRKQNSDADERHRPHGRPDTVNRTDRAREYAGYVAQLANRGQGSHLYCGSHFRALNSVLLNRRAPSANEPDVEEFSYVVVRDVGPRSQTLVYKSSAGGAEAFAGLPDADGRKTTRLVFVRGYPSPDWICRLGSHYRLDVEFFRQKLHFLEDKSLYDLPQVPSNHHNMFRLRVPVVYQRQRALKLAEVRHLRQVERKMVSRHHHSLVAVGDSIIRQLSVIDETHFILDQEVSIYMARKGGRTQTAIVWLDTGRDLSTTIYDLWSSLGGTSSHTEHNCLPTIRHIPDKILLAASQDSTEPAPTQTAARPSAPKLPYGLSSLPPSITHLPHQYGVTLQPEMAGVDLTYALSELFFFAASNESQLLNLVGQRIQYLVDQHKGQESLAMDELNYCMRLLQTAVANLQNVSEFLAGTAATTDIQGSTATNGSVDLAGPASPTGFSSPSKAHSTAANPTAGAINHPPRTHEAAAEAASMLTRDFEALLRRAEQLLGQARDGMAFISSRVMLEESRRAMSKADRLARLTLLAFFFLPLSLTASLFGMNFRELEDLSIWVMFVTLVPVTLVAGVICFWDRVKKLKWGTGD</sequence>
<keyword evidence="8" id="KW-1185">Reference proteome</keyword>
<feature type="compositionally biased region" description="Polar residues" evidence="5">
    <location>
        <begin position="1"/>
        <end position="27"/>
    </location>
</feature>
<proteinExistence type="predicted"/>
<feature type="transmembrane region" description="Helical" evidence="6">
    <location>
        <begin position="541"/>
        <end position="561"/>
    </location>
</feature>
<feature type="region of interest" description="Disordered" evidence="5">
    <location>
        <begin position="448"/>
        <end position="483"/>
    </location>
</feature>
<organism evidence="7 8">
    <name type="scientific">Apodospora peruviana</name>
    <dbReference type="NCBI Taxonomy" id="516989"/>
    <lineage>
        <taxon>Eukaryota</taxon>
        <taxon>Fungi</taxon>
        <taxon>Dikarya</taxon>
        <taxon>Ascomycota</taxon>
        <taxon>Pezizomycotina</taxon>
        <taxon>Sordariomycetes</taxon>
        <taxon>Sordariomycetidae</taxon>
        <taxon>Sordariales</taxon>
        <taxon>Lasiosphaeriaceae</taxon>
        <taxon>Apodospora</taxon>
    </lineage>
</organism>
<evidence type="ECO:0000256" key="5">
    <source>
        <dbReference type="SAM" id="MobiDB-lite"/>
    </source>
</evidence>
<dbReference type="Pfam" id="PF01544">
    <property type="entry name" value="CorA"/>
    <property type="match status" value="1"/>
</dbReference>
<protein>
    <submittedName>
        <fullName evidence="7">Uncharacterized protein</fullName>
    </submittedName>
</protein>
<evidence type="ECO:0000256" key="4">
    <source>
        <dbReference type="ARBA" id="ARBA00023136"/>
    </source>
</evidence>
<dbReference type="Proteomes" id="UP001283341">
    <property type="component" value="Unassembled WGS sequence"/>
</dbReference>
<comment type="subcellular location">
    <subcellularLocation>
        <location evidence="1">Membrane</location>
        <topology evidence="1">Multi-pass membrane protein</topology>
    </subcellularLocation>
</comment>
<evidence type="ECO:0000256" key="1">
    <source>
        <dbReference type="ARBA" id="ARBA00004141"/>
    </source>
</evidence>
<dbReference type="SUPFAM" id="SSF144083">
    <property type="entry name" value="Magnesium transport protein CorA, transmembrane region"/>
    <property type="match status" value="1"/>
</dbReference>
<feature type="transmembrane region" description="Helical" evidence="6">
    <location>
        <begin position="573"/>
        <end position="593"/>
    </location>
</feature>
<evidence type="ECO:0000256" key="2">
    <source>
        <dbReference type="ARBA" id="ARBA00022692"/>
    </source>
</evidence>
<evidence type="ECO:0000256" key="6">
    <source>
        <dbReference type="SAM" id="Phobius"/>
    </source>
</evidence>
<keyword evidence="2 6" id="KW-0812">Transmembrane</keyword>
<dbReference type="GO" id="GO:0016020">
    <property type="term" value="C:membrane"/>
    <property type="evidence" value="ECO:0007669"/>
    <property type="project" value="UniProtKB-SubCell"/>
</dbReference>
<evidence type="ECO:0000313" key="7">
    <source>
        <dbReference type="EMBL" id="KAK3326198.1"/>
    </source>
</evidence>
<dbReference type="InterPro" id="IPR002523">
    <property type="entry name" value="MgTranspt_CorA/ZnTranspt_ZntB"/>
</dbReference>
<evidence type="ECO:0000256" key="3">
    <source>
        <dbReference type="ARBA" id="ARBA00022989"/>
    </source>
</evidence>
<dbReference type="EMBL" id="JAUEDM010000002">
    <property type="protein sequence ID" value="KAK3326198.1"/>
    <property type="molecule type" value="Genomic_DNA"/>
</dbReference>
<evidence type="ECO:0000313" key="8">
    <source>
        <dbReference type="Proteomes" id="UP001283341"/>
    </source>
</evidence>
<feature type="compositionally biased region" description="Basic and acidic residues" evidence="5">
    <location>
        <begin position="28"/>
        <end position="49"/>
    </location>
</feature>
<feature type="compositionally biased region" description="Polar residues" evidence="5">
    <location>
        <begin position="460"/>
        <end position="474"/>
    </location>
</feature>